<evidence type="ECO:0000256" key="3">
    <source>
        <dbReference type="ARBA" id="ARBA00022692"/>
    </source>
</evidence>
<evidence type="ECO:0000256" key="9">
    <source>
        <dbReference type="PROSITE-ProRule" id="PRU00290"/>
    </source>
</evidence>
<name>A0A9P6AN78_9AGAM</name>
<dbReference type="GO" id="GO:0016192">
    <property type="term" value="P:vesicle-mediated transport"/>
    <property type="evidence" value="ECO:0007669"/>
    <property type="project" value="InterPro"/>
</dbReference>
<comment type="caution">
    <text evidence="13">The sequence shown here is derived from an EMBL/GenBank/DDBJ whole genome shotgun (WGS) entry which is preliminary data.</text>
</comment>
<feature type="transmembrane region" description="Helical" evidence="10">
    <location>
        <begin position="189"/>
        <end position="213"/>
    </location>
</feature>
<dbReference type="GO" id="GO:0016020">
    <property type="term" value="C:membrane"/>
    <property type="evidence" value="ECO:0007669"/>
    <property type="project" value="InterPro"/>
</dbReference>
<evidence type="ECO:0000256" key="5">
    <source>
        <dbReference type="ARBA" id="ARBA00022989"/>
    </source>
</evidence>
<keyword evidence="3 10" id="KW-0812">Transmembrane</keyword>
<dbReference type="PANTHER" id="PTHR21136">
    <property type="entry name" value="SNARE PROTEINS"/>
    <property type="match status" value="1"/>
</dbReference>
<dbReference type="CDD" id="cd14824">
    <property type="entry name" value="Longin"/>
    <property type="match status" value="1"/>
</dbReference>
<keyword evidence="6 10" id="KW-0472">Membrane</keyword>
<dbReference type="InterPro" id="IPR051097">
    <property type="entry name" value="Synaptobrevin-like_transport"/>
</dbReference>
<evidence type="ECO:0000256" key="10">
    <source>
        <dbReference type="SAM" id="Phobius"/>
    </source>
</evidence>
<protein>
    <recommendedName>
        <fullName evidence="7">Synaptobrevin homolog YKT6</fullName>
    </recommendedName>
</protein>
<feature type="domain" description="Longin" evidence="11">
    <location>
        <begin position="7"/>
        <end position="114"/>
    </location>
</feature>
<organism evidence="13 14">
    <name type="scientific">Hydnum rufescens UP504</name>
    <dbReference type="NCBI Taxonomy" id="1448309"/>
    <lineage>
        <taxon>Eukaryota</taxon>
        <taxon>Fungi</taxon>
        <taxon>Dikarya</taxon>
        <taxon>Basidiomycota</taxon>
        <taxon>Agaricomycotina</taxon>
        <taxon>Agaricomycetes</taxon>
        <taxon>Cantharellales</taxon>
        <taxon>Hydnaceae</taxon>
        <taxon>Hydnum</taxon>
    </lineage>
</organism>
<evidence type="ECO:0000313" key="13">
    <source>
        <dbReference type="EMBL" id="KAF9508529.1"/>
    </source>
</evidence>
<dbReference type="GO" id="GO:0015031">
    <property type="term" value="P:protein transport"/>
    <property type="evidence" value="ECO:0007669"/>
    <property type="project" value="UniProtKB-KW"/>
</dbReference>
<proteinExistence type="inferred from homology"/>
<dbReference type="Pfam" id="PF00957">
    <property type="entry name" value="Synaptobrevin"/>
    <property type="match status" value="1"/>
</dbReference>
<gene>
    <name evidence="13" type="ORF">BS47DRAFT_1350279</name>
</gene>
<reference evidence="13" key="1">
    <citation type="journal article" date="2020" name="Nat. Commun.">
        <title>Large-scale genome sequencing of mycorrhizal fungi provides insights into the early evolution of symbiotic traits.</title>
        <authorList>
            <person name="Miyauchi S."/>
            <person name="Kiss E."/>
            <person name="Kuo A."/>
            <person name="Drula E."/>
            <person name="Kohler A."/>
            <person name="Sanchez-Garcia M."/>
            <person name="Morin E."/>
            <person name="Andreopoulos B."/>
            <person name="Barry K.W."/>
            <person name="Bonito G."/>
            <person name="Buee M."/>
            <person name="Carver A."/>
            <person name="Chen C."/>
            <person name="Cichocki N."/>
            <person name="Clum A."/>
            <person name="Culley D."/>
            <person name="Crous P.W."/>
            <person name="Fauchery L."/>
            <person name="Girlanda M."/>
            <person name="Hayes R.D."/>
            <person name="Keri Z."/>
            <person name="LaButti K."/>
            <person name="Lipzen A."/>
            <person name="Lombard V."/>
            <person name="Magnuson J."/>
            <person name="Maillard F."/>
            <person name="Murat C."/>
            <person name="Nolan M."/>
            <person name="Ohm R.A."/>
            <person name="Pangilinan J."/>
            <person name="Pereira M.F."/>
            <person name="Perotto S."/>
            <person name="Peter M."/>
            <person name="Pfister S."/>
            <person name="Riley R."/>
            <person name="Sitrit Y."/>
            <person name="Stielow J.B."/>
            <person name="Szollosi G."/>
            <person name="Zifcakova L."/>
            <person name="Stursova M."/>
            <person name="Spatafora J.W."/>
            <person name="Tedersoo L."/>
            <person name="Vaario L.M."/>
            <person name="Yamada A."/>
            <person name="Yan M."/>
            <person name="Wang P."/>
            <person name="Xu J."/>
            <person name="Bruns T."/>
            <person name="Baldrian P."/>
            <person name="Vilgalys R."/>
            <person name="Dunand C."/>
            <person name="Henrissat B."/>
            <person name="Grigoriev I.V."/>
            <person name="Hibbett D."/>
            <person name="Nagy L.G."/>
            <person name="Martin F.M."/>
        </authorList>
    </citation>
    <scope>NUCLEOTIDE SEQUENCE</scope>
    <source>
        <strain evidence="13">UP504</strain>
    </source>
</reference>
<evidence type="ECO:0000256" key="2">
    <source>
        <dbReference type="ARBA" id="ARBA00022448"/>
    </source>
</evidence>
<dbReference type="PRINTS" id="PR00219">
    <property type="entry name" value="SYNAPTOBREVN"/>
</dbReference>
<dbReference type="AlphaFoldDB" id="A0A9P6AN78"/>
<dbReference type="InterPro" id="IPR042855">
    <property type="entry name" value="V_SNARE_CC"/>
</dbReference>
<dbReference type="PROSITE" id="PS50892">
    <property type="entry name" value="V_SNARE"/>
    <property type="match status" value="1"/>
</dbReference>
<dbReference type="OrthoDB" id="248747at2759"/>
<keyword evidence="5 10" id="KW-1133">Transmembrane helix</keyword>
<comment type="subcellular location">
    <subcellularLocation>
        <location evidence="8">Endomembrane system</location>
        <topology evidence="8">Single-pass type IV membrane protein</topology>
    </subcellularLocation>
</comment>
<dbReference type="SUPFAM" id="SSF58038">
    <property type="entry name" value="SNARE fusion complex"/>
    <property type="match status" value="1"/>
</dbReference>
<dbReference type="PROSITE" id="PS50859">
    <property type="entry name" value="LONGIN"/>
    <property type="match status" value="1"/>
</dbReference>
<keyword evidence="4" id="KW-0653">Protein transport</keyword>
<feature type="domain" description="V-SNARE coiled-coil homology" evidence="12">
    <location>
        <begin position="125"/>
        <end position="185"/>
    </location>
</feature>
<dbReference type="PANTHER" id="PTHR21136:SF168">
    <property type="entry name" value="VESICLE-ASSOCIATED MEMBRANE PROTEIN 9"/>
    <property type="match status" value="1"/>
</dbReference>
<evidence type="ECO:0000256" key="7">
    <source>
        <dbReference type="ARBA" id="ARBA00026133"/>
    </source>
</evidence>
<accession>A0A9P6AN78</accession>
<dbReference type="CDD" id="cd15843">
    <property type="entry name" value="R-SNARE"/>
    <property type="match status" value="1"/>
</dbReference>
<comment type="similarity">
    <text evidence="1">Belongs to the synaptobrevin family.</text>
</comment>
<keyword evidence="2" id="KW-0813">Transport</keyword>
<dbReference type="GO" id="GO:0005737">
    <property type="term" value="C:cytoplasm"/>
    <property type="evidence" value="ECO:0007669"/>
    <property type="project" value="UniProtKB-ARBA"/>
</dbReference>
<dbReference type="Pfam" id="PF13774">
    <property type="entry name" value="Longin"/>
    <property type="match status" value="1"/>
</dbReference>
<dbReference type="EMBL" id="MU129057">
    <property type="protein sequence ID" value="KAF9508529.1"/>
    <property type="molecule type" value="Genomic_DNA"/>
</dbReference>
<dbReference type="SMART" id="SM01270">
    <property type="entry name" value="Longin"/>
    <property type="match status" value="1"/>
</dbReference>
<evidence type="ECO:0000256" key="8">
    <source>
        <dbReference type="ARBA" id="ARBA00046280"/>
    </source>
</evidence>
<dbReference type="GO" id="GO:0012505">
    <property type="term" value="C:endomembrane system"/>
    <property type="evidence" value="ECO:0007669"/>
    <property type="project" value="UniProtKB-SubCell"/>
</dbReference>
<evidence type="ECO:0000259" key="11">
    <source>
        <dbReference type="PROSITE" id="PS50859"/>
    </source>
</evidence>
<dbReference type="FunFam" id="3.30.450.50:FF:000015">
    <property type="entry name" value="Synaptobrevin 2 isoform 1"/>
    <property type="match status" value="1"/>
</dbReference>
<evidence type="ECO:0000259" key="12">
    <source>
        <dbReference type="PROSITE" id="PS50892"/>
    </source>
</evidence>
<dbReference type="Gene3D" id="1.20.5.110">
    <property type="match status" value="1"/>
</dbReference>
<dbReference type="FunFam" id="1.20.5.110:FF:000004">
    <property type="entry name" value="Vesicle-associated membrane protein 7"/>
    <property type="match status" value="1"/>
</dbReference>
<dbReference type="InterPro" id="IPR010908">
    <property type="entry name" value="Longin_dom"/>
</dbReference>
<evidence type="ECO:0000256" key="1">
    <source>
        <dbReference type="ARBA" id="ARBA00008025"/>
    </source>
</evidence>
<dbReference type="InterPro" id="IPR011012">
    <property type="entry name" value="Longin-like_dom_sf"/>
</dbReference>
<dbReference type="Proteomes" id="UP000886523">
    <property type="component" value="Unassembled WGS sequence"/>
</dbReference>
<keyword evidence="9" id="KW-0175">Coiled coil</keyword>
<dbReference type="InterPro" id="IPR001388">
    <property type="entry name" value="Synaptobrevin-like"/>
</dbReference>
<dbReference type="Gene3D" id="3.30.450.50">
    <property type="entry name" value="Longin domain"/>
    <property type="match status" value="1"/>
</dbReference>
<dbReference type="SUPFAM" id="SSF64356">
    <property type="entry name" value="SNARE-like"/>
    <property type="match status" value="1"/>
</dbReference>
<keyword evidence="14" id="KW-1185">Reference proteome</keyword>
<evidence type="ECO:0000313" key="14">
    <source>
        <dbReference type="Proteomes" id="UP000886523"/>
    </source>
</evidence>
<evidence type="ECO:0000256" key="4">
    <source>
        <dbReference type="ARBA" id="ARBA00022927"/>
    </source>
</evidence>
<evidence type="ECO:0000256" key="6">
    <source>
        <dbReference type="ARBA" id="ARBA00023136"/>
    </source>
</evidence>
<sequence length="220" mass="24829">MSLIHVVVSRGPIILVEHSAGQRDFSHAVQTILNKIPPNNSKLTYVWEQYLFHYVSEDGLTFMVMADDSVGRRMPFAFLAELQSQFTAAYPRDVIFDTPVHGLNEFSPQIGSLMHRFSTSPPTDALSQTQNELAQVRDIMVHNVEQILSRGERIELLVDKTDNLSGQAWAFRRGARDVRRREFWKNQRILALSVFVGLLVLYLIVAQFCGAGLHCGATAN</sequence>